<evidence type="ECO:0000256" key="3">
    <source>
        <dbReference type="ARBA" id="ARBA00034808"/>
    </source>
</evidence>
<name>A0A7J6UXS9_THATH</name>
<dbReference type="PANTHER" id="PTHR13710:SF155">
    <property type="entry name" value="ATP-DEPENDENT DNA HELICASE Q-LIKE 3"/>
    <property type="match status" value="1"/>
</dbReference>
<keyword evidence="5" id="KW-0378">Hydrolase</keyword>
<feature type="domain" description="Helicase C-terminal" evidence="4">
    <location>
        <begin position="5"/>
        <end position="83"/>
    </location>
</feature>
<sequence length="83" mass="9113">RFKDLLDDVYTDLSNQLKSSGDTCSIVYCLERTTCDNVSSHLKNNGISCAAYHAGLNNKLRSSVLNDWLSSRIQVVVATVAFG</sequence>
<accession>A0A7J6UXS9</accession>
<evidence type="ECO:0000256" key="2">
    <source>
        <dbReference type="ARBA" id="ARBA00034617"/>
    </source>
</evidence>
<comment type="catalytic activity">
    <reaction evidence="2">
        <text>Couples ATP hydrolysis with the unwinding of duplex DNA by translocating in the 3'-5' direction.</text>
        <dbReference type="EC" id="5.6.2.4"/>
    </reaction>
</comment>
<dbReference type="EC" id="5.6.2.4" evidence="3"/>
<dbReference type="GO" id="GO:0005737">
    <property type="term" value="C:cytoplasm"/>
    <property type="evidence" value="ECO:0007669"/>
    <property type="project" value="TreeGrafter"/>
</dbReference>
<dbReference type="GO" id="GO:0000724">
    <property type="term" value="P:double-strand break repair via homologous recombination"/>
    <property type="evidence" value="ECO:0007669"/>
    <property type="project" value="TreeGrafter"/>
</dbReference>
<dbReference type="PANTHER" id="PTHR13710">
    <property type="entry name" value="DNA HELICASE RECQ FAMILY MEMBER"/>
    <property type="match status" value="1"/>
</dbReference>
<dbReference type="Proteomes" id="UP000554482">
    <property type="component" value="Unassembled WGS sequence"/>
</dbReference>
<dbReference type="InterPro" id="IPR027417">
    <property type="entry name" value="P-loop_NTPase"/>
</dbReference>
<dbReference type="PROSITE" id="PS51194">
    <property type="entry name" value="HELICASE_CTER"/>
    <property type="match status" value="1"/>
</dbReference>
<dbReference type="Pfam" id="PF00271">
    <property type="entry name" value="Helicase_C"/>
    <property type="match status" value="1"/>
</dbReference>
<feature type="non-terminal residue" evidence="5">
    <location>
        <position position="1"/>
    </location>
</feature>
<organism evidence="5 6">
    <name type="scientific">Thalictrum thalictroides</name>
    <name type="common">Rue-anemone</name>
    <name type="synonym">Anemone thalictroides</name>
    <dbReference type="NCBI Taxonomy" id="46969"/>
    <lineage>
        <taxon>Eukaryota</taxon>
        <taxon>Viridiplantae</taxon>
        <taxon>Streptophyta</taxon>
        <taxon>Embryophyta</taxon>
        <taxon>Tracheophyta</taxon>
        <taxon>Spermatophyta</taxon>
        <taxon>Magnoliopsida</taxon>
        <taxon>Ranunculales</taxon>
        <taxon>Ranunculaceae</taxon>
        <taxon>Thalictroideae</taxon>
        <taxon>Thalictrum</taxon>
    </lineage>
</organism>
<evidence type="ECO:0000259" key="4">
    <source>
        <dbReference type="PROSITE" id="PS51194"/>
    </source>
</evidence>
<dbReference type="GO" id="GO:0043138">
    <property type="term" value="F:3'-5' DNA helicase activity"/>
    <property type="evidence" value="ECO:0007669"/>
    <property type="project" value="UniProtKB-EC"/>
</dbReference>
<dbReference type="OrthoDB" id="10261556at2759"/>
<reference evidence="5 6" key="1">
    <citation type="submission" date="2020-06" db="EMBL/GenBank/DDBJ databases">
        <title>Transcriptomic and genomic resources for Thalictrum thalictroides and T. hernandezii: Facilitating candidate gene discovery in an emerging model plant lineage.</title>
        <authorList>
            <person name="Arias T."/>
            <person name="Riano-Pachon D.M."/>
            <person name="Di Stilio V.S."/>
        </authorList>
    </citation>
    <scope>NUCLEOTIDE SEQUENCE [LARGE SCALE GENOMIC DNA]</scope>
    <source>
        <strain evidence="6">cv. WT478/WT964</strain>
        <tissue evidence="5">Leaves</tissue>
    </source>
</reference>
<dbReference type="Gene3D" id="3.40.50.300">
    <property type="entry name" value="P-loop containing nucleotide triphosphate hydrolases"/>
    <property type="match status" value="1"/>
</dbReference>
<proteinExistence type="inferred from homology"/>
<dbReference type="SUPFAM" id="SSF52540">
    <property type="entry name" value="P-loop containing nucleoside triphosphate hydrolases"/>
    <property type="match status" value="1"/>
</dbReference>
<evidence type="ECO:0000256" key="1">
    <source>
        <dbReference type="ARBA" id="ARBA00005446"/>
    </source>
</evidence>
<evidence type="ECO:0000313" key="6">
    <source>
        <dbReference type="Proteomes" id="UP000554482"/>
    </source>
</evidence>
<gene>
    <name evidence="5" type="ORF">FRX31_033185</name>
</gene>
<keyword evidence="5" id="KW-0067">ATP-binding</keyword>
<keyword evidence="6" id="KW-1185">Reference proteome</keyword>
<comment type="caution">
    <text evidence="5">The sequence shown here is derived from an EMBL/GenBank/DDBJ whole genome shotgun (WGS) entry which is preliminary data.</text>
</comment>
<dbReference type="AlphaFoldDB" id="A0A7J6UXS9"/>
<dbReference type="GO" id="GO:0009378">
    <property type="term" value="F:four-way junction helicase activity"/>
    <property type="evidence" value="ECO:0007669"/>
    <property type="project" value="TreeGrafter"/>
</dbReference>
<protein>
    <recommendedName>
        <fullName evidence="3">DNA 3'-5' helicase</fullName>
        <ecNumber evidence="3">5.6.2.4</ecNumber>
    </recommendedName>
</protein>
<dbReference type="EMBL" id="JABWDY010041696">
    <property type="protein sequence ID" value="KAF5177228.1"/>
    <property type="molecule type" value="Genomic_DNA"/>
</dbReference>
<dbReference type="GO" id="GO:0005694">
    <property type="term" value="C:chromosome"/>
    <property type="evidence" value="ECO:0007669"/>
    <property type="project" value="TreeGrafter"/>
</dbReference>
<dbReference type="InterPro" id="IPR001650">
    <property type="entry name" value="Helicase_C-like"/>
</dbReference>
<comment type="similarity">
    <text evidence="1">Belongs to the helicase family. RecQ subfamily.</text>
</comment>
<evidence type="ECO:0000313" key="5">
    <source>
        <dbReference type="EMBL" id="KAF5177228.1"/>
    </source>
</evidence>
<keyword evidence="5" id="KW-0347">Helicase</keyword>
<keyword evidence="5" id="KW-0547">Nucleotide-binding</keyword>